<dbReference type="Proteomes" id="UP000649739">
    <property type="component" value="Unassembled WGS sequence"/>
</dbReference>
<proteinExistence type="predicted"/>
<keyword evidence="2" id="KW-1185">Reference proteome</keyword>
<sequence>MTDNGARDQWGFSDGEWSLLVGLPEAVVTAAAAIEPDSARRSRAESAAGHEVISAGRESPSPLVTAIAVALLGRVGDPEAGEDPLTITPPDPELAARDTIDRARVARALLADRVDEGERGAYTHWLVSVADAVIGAVRSGGVLGVGGERVTDAERRFRDELAAVCAD</sequence>
<accession>A0A8J3B8B2</accession>
<reference evidence="1" key="1">
    <citation type="journal article" date="2014" name="Int. J. Syst. Evol. Microbiol.">
        <title>Complete genome sequence of Corynebacterium casei LMG S-19264T (=DSM 44701T), isolated from a smear-ripened cheese.</title>
        <authorList>
            <consortium name="US DOE Joint Genome Institute (JGI-PGF)"/>
            <person name="Walter F."/>
            <person name="Albersmeier A."/>
            <person name="Kalinowski J."/>
            <person name="Ruckert C."/>
        </authorList>
    </citation>
    <scope>NUCLEOTIDE SEQUENCE</scope>
    <source>
        <strain evidence="1">JCM 3090</strain>
    </source>
</reference>
<evidence type="ECO:0000313" key="1">
    <source>
        <dbReference type="EMBL" id="GGJ86076.1"/>
    </source>
</evidence>
<comment type="caution">
    <text evidence="1">The sequence shown here is derived from an EMBL/GenBank/DDBJ whole genome shotgun (WGS) entry which is preliminary data.</text>
</comment>
<organism evidence="1 2">
    <name type="scientific">Pilimelia anulata</name>
    <dbReference type="NCBI Taxonomy" id="53371"/>
    <lineage>
        <taxon>Bacteria</taxon>
        <taxon>Bacillati</taxon>
        <taxon>Actinomycetota</taxon>
        <taxon>Actinomycetes</taxon>
        <taxon>Micromonosporales</taxon>
        <taxon>Micromonosporaceae</taxon>
        <taxon>Pilimelia</taxon>
    </lineage>
</organism>
<name>A0A8J3B8B2_9ACTN</name>
<reference evidence="1" key="2">
    <citation type="submission" date="2020-09" db="EMBL/GenBank/DDBJ databases">
        <authorList>
            <person name="Sun Q."/>
            <person name="Ohkuma M."/>
        </authorList>
    </citation>
    <scope>NUCLEOTIDE SEQUENCE</scope>
    <source>
        <strain evidence="1">JCM 3090</strain>
    </source>
</reference>
<evidence type="ECO:0000313" key="2">
    <source>
        <dbReference type="Proteomes" id="UP000649739"/>
    </source>
</evidence>
<dbReference type="EMBL" id="BMQB01000002">
    <property type="protein sequence ID" value="GGJ86076.1"/>
    <property type="molecule type" value="Genomic_DNA"/>
</dbReference>
<protein>
    <submittedName>
        <fullName evidence="1">Uncharacterized protein</fullName>
    </submittedName>
</protein>
<dbReference type="AlphaFoldDB" id="A0A8J3B8B2"/>
<gene>
    <name evidence="1" type="ORF">GCM10010123_14590</name>
</gene>
<dbReference type="RefSeq" id="WP_189169240.1">
    <property type="nucleotide sequence ID" value="NZ_BMQB01000002.1"/>
</dbReference>